<accession>A0A815TQC2</accession>
<comment type="caution">
    <text evidence="1">The sequence shown here is derived from an EMBL/GenBank/DDBJ whole genome shotgun (WGS) entry which is preliminary data.</text>
</comment>
<reference evidence="1" key="1">
    <citation type="submission" date="2021-02" db="EMBL/GenBank/DDBJ databases">
        <authorList>
            <person name="Nowell W R."/>
        </authorList>
    </citation>
    <scope>NUCLEOTIDE SEQUENCE</scope>
</reference>
<evidence type="ECO:0000313" key="2">
    <source>
        <dbReference type="EMBL" id="CAF4234488.1"/>
    </source>
</evidence>
<dbReference type="AlphaFoldDB" id="A0A815TQC2"/>
<feature type="non-terminal residue" evidence="1">
    <location>
        <position position="1"/>
    </location>
</feature>
<dbReference type="EMBL" id="CAJNOO010012087">
    <property type="protein sequence ID" value="CAF1506132.1"/>
    <property type="molecule type" value="Genomic_DNA"/>
</dbReference>
<name>A0A815TQC2_9BILA</name>
<dbReference type="OrthoDB" id="10031136at2759"/>
<evidence type="ECO:0000313" key="3">
    <source>
        <dbReference type="Proteomes" id="UP000663882"/>
    </source>
</evidence>
<dbReference type="EMBL" id="CAJOAX010028341">
    <property type="protein sequence ID" value="CAF4234488.1"/>
    <property type="molecule type" value="Genomic_DNA"/>
</dbReference>
<evidence type="ECO:0000313" key="1">
    <source>
        <dbReference type="EMBL" id="CAF1506132.1"/>
    </source>
</evidence>
<gene>
    <name evidence="2" type="ORF">OTI717_LOCUS39860</name>
    <name evidence="1" type="ORF">RFH988_LOCUS38929</name>
</gene>
<organism evidence="1 3">
    <name type="scientific">Rotaria sordida</name>
    <dbReference type="NCBI Taxonomy" id="392033"/>
    <lineage>
        <taxon>Eukaryota</taxon>
        <taxon>Metazoa</taxon>
        <taxon>Spiralia</taxon>
        <taxon>Gnathifera</taxon>
        <taxon>Rotifera</taxon>
        <taxon>Eurotatoria</taxon>
        <taxon>Bdelloidea</taxon>
        <taxon>Philodinida</taxon>
        <taxon>Philodinidae</taxon>
        <taxon>Rotaria</taxon>
    </lineage>
</organism>
<dbReference type="Proteomes" id="UP000663882">
    <property type="component" value="Unassembled WGS sequence"/>
</dbReference>
<protein>
    <submittedName>
        <fullName evidence="1">Uncharacterized protein</fullName>
    </submittedName>
</protein>
<proteinExistence type="predicted"/>
<sequence>IIIIRFFFDLVQLTEKRIMSTTTMKCKLSIELLVKHDFLRNNDKCTCCSQLIGMHLYQQGNSIFNEYY</sequence>
<dbReference type="Proteomes" id="UP000663823">
    <property type="component" value="Unassembled WGS sequence"/>
</dbReference>